<evidence type="ECO:0000256" key="8">
    <source>
        <dbReference type="SAM" id="Phobius"/>
    </source>
</evidence>
<feature type="transmembrane region" description="Helical" evidence="8">
    <location>
        <begin position="7"/>
        <end position="29"/>
    </location>
</feature>
<evidence type="ECO:0000256" key="3">
    <source>
        <dbReference type="ARBA" id="ARBA00012438"/>
    </source>
</evidence>
<name>B6BJ83_SULGG</name>
<evidence type="ECO:0000256" key="5">
    <source>
        <dbReference type="ARBA" id="ARBA00022679"/>
    </source>
</evidence>
<dbReference type="InterPro" id="IPR050398">
    <property type="entry name" value="HssS/ArlS-like"/>
</dbReference>
<organism evidence="10 11">
    <name type="scientific">Sulfurimonas gotlandica (strain DSM 19862 / JCM 16533 / GD1)</name>
    <dbReference type="NCBI Taxonomy" id="929558"/>
    <lineage>
        <taxon>Bacteria</taxon>
        <taxon>Pseudomonadati</taxon>
        <taxon>Campylobacterota</taxon>
        <taxon>Epsilonproteobacteria</taxon>
        <taxon>Campylobacterales</taxon>
        <taxon>Sulfurimonadaceae</taxon>
        <taxon>Sulfurimonas</taxon>
    </lineage>
</organism>
<evidence type="ECO:0000256" key="4">
    <source>
        <dbReference type="ARBA" id="ARBA00022553"/>
    </source>
</evidence>
<dbReference type="HOGENOM" id="CLU_000445_89_10_7"/>
<comment type="catalytic activity">
    <reaction evidence="1">
        <text>ATP + protein L-histidine = ADP + protein N-phospho-L-histidine.</text>
        <dbReference type="EC" id="2.7.13.3"/>
    </reaction>
</comment>
<evidence type="ECO:0000313" key="11">
    <source>
        <dbReference type="Proteomes" id="UP000006431"/>
    </source>
</evidence>
<dbReference type="PANTHER" id="PTHR45528:SF12">
    <property type="entry name" value="SENSOR HISTIDINE KINASE ARSS"/>
    <property type="match status" value="1"/>
</dbReference>
<proteinExistence type="predicted"/>
<evidence type="ECO:0000259" key="9">
    <source>
        <dbReference type="PROSITE" id="PS50109"/>
    </source>
</evidence>
<dbReference type="GO" id="GO:0004673">
    <property type="term" value="F:protein histidine kinase activity"/>
    <property type="evidence" value="ECO:0007669"/>
    <property type="project" value="UniProtKB-EC"/>
</dbReference>
<protein>
    <recommendedName>
        <fullName evidence="3">histidine kinase</fullName>
        <ecNumber evidence="3">2.7.13.3</ecNumber>
    </recommendedName>
</protein>
<dbReference type="Gene3D" id="3.30.565.10">
    <property type="entry name" value="Histidine kinase-like ATPase, C-terminal domain"/>
    <property type="match status" value="1"/>
</dbReference>
<dbReference type="STRING" id="929558.SMGD1_2077"/>
<sequence length="276" mass="32005">MFRNLRISIFIYYFLTVSAFLGTLHYFLAVVEVENIFLLAIVMICFSILGGVMISKLAVDPLQEHVTNLQNLSKETLHELNLPISTIITNANMIKKNMQSEKDLKRLSRIEIACNMLQERYNELDYMIKKQSLNEIKEIFFVDELVKERVEFLKHIYPHMEFQLELYSTQITSDRTGLAKVIDNIIDNAVKYSPNSNKCEIKLNDYTLHIQDYGCGMDEVELIQIFDNYYQSNDTMRGFGIGLSMVKRFCDSQGIQLNFKSKLGLGTTVLLKFKDD</sequence>
<evidence type="ECO:0000256" key="1">
    <source>
        <dbReference type="ARBA" id="ARBA00000085"/>
    </source>
</evidence>
<keyword evidence="6 10" id="KW-0418">Kinase</keyword>
<dbReference type="EMBL" id="AFRZ01000001">
    <property type="protein sequence ID" value="EHP30600.1"/>
    <property type="molecule type" value="Genomic_DNA"/>
</dbReference>
<dbReference type="InterPro" id="IPR004358">
    <property type="entry name" value="Sig_transdc_His_kin-like_C"/>
</dbReference>
<evidence type="ECO:0000313" key="10">
    <source>
        <dbReference type="EMBL" id="EHP30600.1"/>
    </source>
</evidence>
<dbReference type="SUPFAM" id="SSF55874">
    <property type="entry name" value="ATPase domain of HSP90 chaperone/DNA topoisomerase II/histidine kinase"/>
    <property type="match status" value="1"/>
</dbReference>
<keyword evidence="7 8" id="KW-0472">Membrane</keyword>
<comment type="subcellular location">
    <subcellularLocation>
        <location evidence="2">Membrane</location>
        <topology evidence="2">Multi-pass membrane protein</topology>
    </subcellularLocation>
</comment>
<keyword evidence="8" id="KW-0812">Transmembrane</keyword>
<evidence type="ECO:0000256" key="7">
    <source>
        <dbReference type="ARBA" id="ARBA00023136"/>
    </source>
</evidence>
<dbReference type="PROSITE" id="PS50109">
    <property type="entry name" value="HIS_KIN"/>
    <property type="match status" value="1"/>
</dbReference>
<dbReference type="OrthoDB" id="9761634at2"/>
<keyword evidence="11" id="KW-1185">Reference proteome</keyword>
<dbReference type="Proteomes" id="UP000006431">
    <property type="component" value="Unassembled WGS sequence"/>
</dbReference>
<evidence type="ECO:0000256" key="2">
    <source>
        <dbReference type="ARBA" id="ARBA00004141"/>
    </source>
</evidence>
<gene>
    <name evidence="10" type="ORF">SMGD1_2077</name>
</gene>
<keyword evidence="5" id="KW-0808">Transferase</keyword>
<dbReference type="RefSeq" id="WP_008336151.1">
    <property type="nucleotide sequence ID" value="NZ_AFRZ01000001.1"/>
</dbReference>
<reference evidence="10 11" key="1">
    <citation type="journal article" date="2012" name="Proc. Natl. Acad. Sci. U.S.A.">
        <title>Genome and physiology of a model Epsilonproteobacterium responsible for sulfide detoxification in marine oxygen depletion zones.</title>
        <authorList>
            <person name="Grote J."/>
            <person name="Schott T."/>
            <person name="Bruckner C.G."/>
            <person name="Glockner F.O."/>
            <person name="Jost G."/>
            <person name="Teeling H."/>
            <person name="Labrenz M."/>
            <person name="Jurgens K."/>
        </authorList>
    </citation>
    <scope>NUCLEOTIDE SEQUENCE [LARGE SCALE GENOMIC DNA]</scope>
    <source>
        <strain evidence="10 11">GD1</strain>
    </source>
</reference>
<dbReference type="eggNOG" id="COG0642">
    <property type="taxonomic scope" value="Bacteria"/>
</dbReference>
<dbReference type="PATRIC" id="fig|929558.5.peg.2068"/>
<dbReference type="InterPro" id="IPR005467">
    <property type="entry name" value="His_kinase_dom"/>
</dbReference>
<dbReference type="PRINTS" id="PR00344">
    <property type="entry name" value="BCTRLSENSOR"/>
</dbReference>
<evidence type="ECO:0000256" key="6">
    <source>
        <dbReference type="ARBA" id="ARBA00022777"/>
    </source>
</evidence>
<accession>B6BJ83</accession>
<feature type="domain" description="Histidine kinase" evidence="9">
    <location>
        <begin position="75"/>
        <end position="276"/>
    </location>
</feature>
<dbReference type="SMART" id="SM00387">
    <property type="entry name" value="HATPase_c"/>
    <property type="match status" value="1"/>
</dbReference>
<dbReference type="AlphaFoldDB" id="B6BJ83"/>
<dbReference type="CDD" id="cd00075">
    <property type="entry name" value="HATPase"/>
    <property type="match status" value="1"/>
</dbReference>
<dbReference type="InterPro" id="IPR036890">
    <property type="entry name" value="HATPase_C_sf"/>
</dbReference>
<keyword evidence="8" id="KW-1133">Transmembrane helix</keyword>
<dbReference type="PANTHER" id="PTHR45528">
    <property type="entry name" value="SENSOR HISTIDINE KINASE CPXA"/>
    <property type="match status" value="1"/>
</dbReference>
<feature type="transmembrane region" description="Helical" evidence="8">
    <location>
        <begin position="35"/>
        <end position="54"/>
    </location>
</feature>
<comment type="caution">
    <text evidence="10">The sequence shown here is derived from an EMBL/GenBank/DDBJ whole genome shotgun (WGS) entry which is preliminary data.</text>
</comment>
<accession>H1FXA4</accession>
<dbReference type="Pfam" id="PF02518">
    <property type="entry name" value="HATPase_c"/>
    <property type="match status" value="1"/>
</dbReference>
<dbReference type="EC" id="2.7.13.3" evidence="3"/>
<dbReference type="InterPro" id="IPR003594">
    <property type="entry name" value="HATPase_dom"/>
</dbReference>
<keyword evidence="4" id="KW-0597">Phosphoprotein</keyword>
<dbReference type="GO" id="GO:0016020">
    <property type="term" value="C:membrane"/>
    <property type="evidence" value="ECO:0007669"/>
    <property type="project" value="UniProtKB-SubCell"/>
</dbReference>